<dbReference type="PANTHER" id="PTHR46399">
    <property type="entry name" value="B30.2/SPRY DOMAIN-CONTAINING PROTEIN"/>
    <property type="match status" value="1"/>
</dbReference>
<feature type="compositionally biased region" description="Low complexity" evidence="1">
    <location>
        <begin position="1"/>
        <end position="25"/>
    </location>
</feature>
<feature type="compositionally biased region" description="Low complexity" evidence="1">
    <location>
        <begin position="209"/>
        <end position="223"/>
    </location>
</feature>
<accession>A0A8J5JRU3</accession>
<feature type="region of interest" description="Disordered" evidence="1">
    <location>
        <begin position="124"/>
        <end position="161"/>
    </location>
</feature>
<dbReference type="Pfam" id="PF06459">
    <property type="entry name" value="RR_TM4-6"/>
    <property type="match status" value="1"/>
</dbReference>
<evidence type="ECO:0000313" key="4">
    <source>
        <dbReference type="Proteomes" id="UP000747542"/>
    </source>
</evidence>
<gene>
    <name evidence="3" type="primary">RyR-L2</name>
    <name evidence="3" type="ORF">Hamer_G014918</name>
</gene>
<keyword evidence="4" id="KW-1185">Reference proteome</keyword>
<evidence type="ECO:0000259" key="2">
    <source>
        <dbReference type="Pfam" id="PF06459"/>
    </source>
</evidence>
<feature type="region of interest" description="Disordered" evidence="1">
    <location>
        <begin position="581"/>
        <end position="613"/>
    </location>
</feature>
<feature type="region of interest" description="Disordered" evidence="1">
    <location>
        <begin position="357"/>
        <end position="389"/>
    </location>
</feature>
<feature type="region of interest" description="Disordered" evidence="1">
    <location>
        <begin position="176"/>
        <end position="231"/>
    </location>
</feature>
<dbReference type="GO" id="GO:0033017">
    <property type="term" value="C:sarcoplasmic reticulum membrane"/>
    <property type="evidence" value="ECO:0007669"/>
    <property type="project" value="TreeGrafter"/>
</dbReference>
<dbReference type="GO" id="GO:0005219">
    <property type="term" value="F:ryanodine-sensitive calcium-release channel activity"/>
    <property type="evidence" value="ECO:0007669"/>
    <property type="project" value="InterPro"/>
</dbReference>
<dbReference type="GO" id="GO:0006941">
    <property type="term" value="P:striated muscle contraction"/>
    <property type="evidence" value="ECO:0007669"/>
    <property type="project" value="TreeGrafter"/>
</dbReference>
<feature type="compositionally biased region" description="Low complexity" evidence="1">
    <location>
        <begin position="35"/>
        <end position="60"/>
    </location>
</feature>
<organism evidence="3 4">
    <name type="scientific">Homarus americanus</name>
    <name type="common">American lobster</name>
    <dbReference type="NCBI Taxonomy" id="6706"/>
    <lineage>
        <taxon>Eukaryota</taxon>
        <taxon>Metazoa</taxon>
        <taxon>Ecdysozoa</taxon>
        <taxon>Arthropoda</taxon>
        <taxon>Crustacea</taxon>
        <taxon>Multicrustacea</taxon>
        <taxon>Malacostraca</taxon>
        <taxon>Eumalacostraca</taxon>
        <taxon>Eucarida</taxon>
        <taxon>Decapoda</taxon>
        <taxon>Pleocyemata</taxon>
        <taxon>Astacidea</taxon>
        <taxon>Nephropoidea</taxon>
        <taxon>Nephropidae</taxon>
        <taxon>Homarus</taxon>
    </lineage>
</organism>
<dbReference type="GO" id="GO:0005790">
    <property type="term" value="C:smooth endoplasmic reticulum"/>
    <property type="evidence" value="ECO:0007669"/>
    <property type="project" value="TreeGrafter"/>
</dbReference>
<dbReference type="InterPro" id="IPR015925">
    <property type="entry name" value="Ryanodine_IP3_receptor"/>
</dbReference>
<dbReference type="GO" id="GO:0006874">
    <property type="term" value="P:intracellular calcium ion homeostasis"/>
    <property type="evidence" value="ECO:0007669"/>
    <property type="project" value="InterPro"/>
</dbReference>
<dbReference type="AlphaFoldDB" id="A0A8J5JRU3"/>
<feature type="compositionally biased region" description="Low complexity" evidence="1">
    <location>
        <begin position="258"/>
        <end position="274"/>
    </location>
</feature>
<dbReference type="GO" id="GO:0014808">
    <property type="term" value="P:release of sequestered calcium ion into cytosol by sarcoplasmic reticulum"/>
    <property type="evidence" value="ECO:0007669"/>
    <property type="project" value="TreeGrafter"/>
</dbReference>
<feature type="compositionally biased region" description="Low complexity" evidence="1">
    <location>
        <begin position="359"/>
        <end position="374"/>
    </location>
</feature>
<feature type="region of interest" description="Disordered" evidence="1">
    <location>
        <begin position="452"/>
        <end position="496"/>
    </location>
</feature>
<dbReference type="Proteomes" id="UP000747542">
    <property type="component" value="Unassembled WGS sequence"/>
</dbReference>
<feature type="region of interest" description="Disordered" evidence="1">
    <location>
        <begin position="1"/>
        <end position="78"/>
    </location>
</feature>
<feature type="non-terminal residue" evidence="3">
    <location>
        <position position="1"/>
    </location>
</feature>
<evidence type="ECO:0000313" key="3">
    <source>
        <dbReference type="EMBL" id="KAG7158034.1"/>
    </source>
</evidence>
<dbReference type="EMBL" id="JAHLQT010035946">
    <property type="protein sequence ID" value="KAG7158034.1"/>
    <property type="molecule type" value="Genomic_DNA"/>
</dbReference>
<dbReference type="InterPro" id="IPR009460">
    <property type="entry name" value="Ryanrecept_TM4-6"/>
</dbReference>
<evidence type="ECO:0000256" key="1">
    <source>
        <dbReference type="SAM" id="MobiDB-lite"/>
    </source>
</evidence>
<feature type="compositionally biased region" description="Low complexity" evidence="1">
    <location>
        <begin position="452"/>
        <end position="465"/>
    </location>
</feature>
<proteinExistence type="predicted"/>
<keyword evidence="3" id="KW-0675">Receptor</keyword>
<sequence length="613" mass="64605">MAEAEVQPSAAAAEPPPVAQDSSAPSPEPVPPSSPHTLPTTPSTSVTSPHHSPPLFSSPSRPGPPHQPTSIFLSRSTHPTIPEDSIFSTCTIDATIDTSTSTGIFSSSTSPGDETIGVRKSVTLPSLRHDPARGVTHSLSHQSSLQHHHTQQHSSLISSPLSSHLSSSLSLSSKSIPFTSVPTTTETDKHRSLQHTPTKPKAASRTRHSTSPSSVPSLSSPPSGLETTFKSTPTSLCQATLVSIVAAAESSGDALQQTTPLSSPSALQPSSTVSDESLHSRLVCSQRASSPTQITHSQSAPGVSLGHLSDPSPPPSSHSFTVLTTSDQSLTTSIQLRETSPTCTLRRRVISQVDQEAHASSSLPLPSSQASTSQLVSFSSEPPLSDTVDTENEHILTISLPETLQATDPQLTALRVTSPESLLVESSLLHPFQSSLAEHSLYGHSLLHPDPSLLHPSHIDPSQLTPSPPSPTQPHPSDATPARPPTPTFPAGTYTPPSSGVLQRIVNLMVDLSSYNKRIVSFLARNFYNLKYAALVLAFCINFILLFFKASALAGEEEEEEEVVVHNPFAFGSGDLLGSGDGAVLGDDAEELGSGNFTLGEDDGDDDDEDEDE</sequence>
<feature type="compositionally biased region" description="Low complexity" evidence="1">
    <location>
        <begin position="152"/>
        <end position="161"/>
    </location>
</feature>
<feature type="compositionally biased region" description="Acidic residues" evidence="1">
    <location>
        <begin position="600"/>
        <end position="613"/>
    </location>
</feature>
<feature type="domain" description="Ryanodine Receptor TM 4-6" evidence="2">
    <location>
        <begin position="507"/>
        <end position="566"/>
    </location>
</feature>
<protein>
    <submittedName>
        <fullName evidence="3">Ryanodine receptor-like 2</fullName>
    </submittedName>
</protein>
<dbReference type="GO" id="GO:0042383">
    <property type="term" value="C:sarcolemma"/>
    <property type="evidence" value="ECO:0007669"/>
    <property type="project" value="TreeGrafter"/>
</dbReference>
<feature type="region of interest" description="Disordered" evidence="1">
    <location>
        <begin position="255"/>
        <end position="322"/>
    </location>
</feature>
<dbReference type="GO" id="GO:0030018">
    <property type="term" value="C:Z disc"/>
    <property type="evidence" value="ECO:0007669"/>
    <property type="project" value="TreeGrafter"/>
</dbReference>
<comment type="caution">
    <text evidence="3">The sequence shown here is derived from an EMBL/GenBank/DDBJ whole genome shotgun (WGS) entry which is preliminary data.</text>
</comment>
<name>A0A8J5JRU3_HOMAM</name>
<dbReference type="PANTHER" id="PTHR46399:SF8">
    <property type="entry name" value="B30.2_SPRY DOMAIN-CONTAINING PROTEIN"/>
    <property type="match status" value="1"/>
</dbReference>
<feature type="compositionally biased region" description="Polar residues" evidence="1">
    <location>
        <begin position="68"/>
        <end position="78"/>
    </location>
</feature>
<feature type="compositionally biased region" description="Polar residues" evidence="1">
    <location>
        <begin position="286"/>
        <end position="301"/>
    </location>
</feature>
<reference evidence="3" key="1">
    <citation type="journal article" date="2021" name="Sci. Adv.">
        <title>The American lobster genome reveals insights on longevity, neural, and immune adaptations.</title>
        <authorList>
            <person name="Polinski J.M."/>
            <person name="Zimin A.V."/>
            <person name="Clark K.F."/>
            <person name="Kohn A.B."/>
            <person name="Sadowski N."/>
            <person name="Timp W."/>
            <person name="Ptitsyn A."/>
            <person name="Khanna P."/>
            <person name="Romanova D.Y."/>
            <person name="Williams P."/>
            <person name="Greenwood S.J."/>
            <person name="Moroz L.L."/>
            <person name="Walt D.R."/>
            <person name="Bodnar A.G."/>
        </authorList>
    </citation>
    <scope>NUCLEOTIDE SEQUENCE</scope>
    <source>
        <strain evidence="3">GMGI-L3</strain>
    </source>
</reference>
<dbReference type="GO" id="GO:0034704">
    <property type="term" value="C:calcium channel complex"/>
    <property type="evidence" value="ECO:0007669"/>
    <property type="project" value="TreeGrafter"/>
</dbReference>